<feature type="chain" id="PRO_5047532050" description="DUF3221 domain-containing protein" evidence="1">
    <location>
        <begin position="23"/>
        <end position="97"/>
    </location>
</feature>
<dbReference type="Proteomes" id="UP001172055">
    <property type="component" value="Unassembled WGS sequence"/>
</dbReference>
<keyword evidence="1" id="KW-0732">Signal</keyword>
<evidence type="ECO:0000313" key="3">
    <source>
        <dbReference type="Proteomes" id="UP001172055"/>
    </source>
</evidence>
<organism evidence="2 3">
    <name type="scientific">Planococcus shixiaomingii</name>
    <dbReference type="NCBI Taxonomy" id="3058393"/>
    <lineage>
        <taxon>Bacteria</taxon>
        <taxon>Bacillati</taxon>
        <taxon>Bacillota</taxon>
        <taxon>Bacilli</taxon>
        <taxon>Bacillales</taxon>
        <taxon>Caryophanaceae</taxon>
        <taxon>Planococcus</taxon>
    </lineage>
</organism>
<name>A0ABT8N3T5_9BACL</name>
<sequence>MKKLLSLIVGSLLLLTACGNYEGTVTEKTDSSFMLEVTSGNSEAESSVQEMHLTDHTIFSGAISTFEELEVGDQVVVVPAKLSEDFPYILVSEAIVE</sequence>
<dbReference type="PROSITE" id="PS51257">
    <property type="entry name" value="PROKAR_LIPOPROTEIN"/>
    <property type="match status" value="1"/>
</dbReference>
<protein>
    <recommendedName>
        <fullName evidence="4">DUF3221 domain-containing protein</fullName>
    </recommendedName>
</protein>
<comment type="caution">
    <text evidence="2">The sequence shown here is derived from an EMBL/GenBank/DDBJ whole genome shotgun (WGS) entry which is preliminary data.</text>
</comment>
<proteinExistence type="predicted"/>
<evidence type="ECO:0008006" key="4">
    <source>
        <dbReference type="Google" id="ProtNLM"/>
    </source>
</evidence>
<evidence type="ECO:0000256" key="1">
    <source>
        <dbReference type="SAM" id="SignalP"/>
    </source>
</evidence>
<gene>
    <name evidence="2" type="ORF">QWY14_12100</name>
</gene>
<reference evidence="2 3" key="1">
    <citation type="submission" date="2023-06" db="EMBL/GenBank/DDBJ databases">
        <title>Novel species in genus Planococcus.</title>
        <authorList>
            <person name="Ning S."/>
        </authorList>
    </citation>
    <scope>NUCLEOTIDE SEQUENCE [LARGE SCALE GENOMIC DNA]</scope>
    <source>
        <strain evidence="2 3">N028</strain>
    </source>
</reference>
<accession>A0ABT8N3T5</accession>
<dbReference type="EMBL" id="JAUJWV010000001">
    <property type="protein sequence ID" value="MDN7242548.1"/>
    <property type="molecule type" value="Genomic_DNA"/>
</dbReference>
<dbReference type="RefSeq" id="WP_301724022.1">
    <property type="nucleotide sequence ID" value="NZ_JAUJWV010000001.1"/>
</dbReference>
<keyword evidence="3" id="KW-1185">Reference proteome</keyword>
<feature type="signal peptide" evidence="1">
    <location>
        <begin position="1"/>
        <end position="22"/>
    </location>
</feature>
<evidence type="ECO:0000313" key="2">
    <source>
        <dbReference type="EMBL" id="MDN7242548.1"/>
    </source>
</evidence>